<dbReference type="GO" id="GO:0004575">
    <property type="term" value="F:sucrose alpha-glucosidase activity"/>
    <property type="evidence" value="ECO:0007669"/>
    <property type="project" value="TreeGrafter"/>
</dbReference>
<comment type="caution">
    <text evidence="9">The sequence shown here is derived from an EMBL/GenBank/DDBJ whole genome shotgun (WGS) entry which is preliminary data.</text>
</comment>
<reference evidence="9 10" key="1">
    <citation type="submission" date="2019-07" db="EMBL/GenBank/DDBJ databases">
        <title>Hymenobacter sp. straun FUR1 Genome sequencing and assembly.</title>
        <authorList>
            <person name="Chhetri G."/>
        </authorList>
    </citation>
    <scope>NUCLEOTIDE SEQUENCE [LARGE SCALE GENOMIC DNA]</scope>
    <source>
        <strain evidence="9 10">Fur1</strain>
    </source>
</reference>
<dbReference type="Proteomes" id="UP000317624">
    <property type="component" value="Unassembled WGS sequence"/>
</dbReference>
<name>A0A558C2R5_9BACT</name>
<dbReference type="InterPro" id="IPR013320">
    <property type="entry name" value="ConA-like_dom_sf"/>
</dbReference>
<dbReference type="CDD" id="cd18622">
    <property type="entry name" value="GH32_Inu-like"/>
    <property type="match status" value="1"/>
</dbReference>
<feature type="domain" description="Glycosyl hydrolase family 32 N-terminal" evidence="7">
    <location>
        <begin position="53"/>
        <end position="360"/>
    </location>
</feature>
<evidence type="ECO:0000256" key="2">
    <source>
        <dbReference type="ARBA" id="ARBA00022801"/>
    </source>
</evidence>
<dbReference type="PANTHER" id="PTHR42800:SF1">
    <property type="entry name" value="EXOINULINASE INUD (AFU_ORTHOLOGUE AFUA_5G00480)"/>
    <property type="match status" value="1"/>
</dbReference>
<keyword evidence="2 4" id="KW-0378">Hydrolase</keyword>
<dbReference type="PANTHER" id="PTHR42800">
    <property type="entry name" value="EXOINULINASE INUD (AFU_ORTHOLOGUE AFUA_5G00480)"/>
    <property type="match status" value="1"/>
</dbReference>
<dbReference type="InterPro" id="IPR001362">
    <property type="entry name" value="Glyco_hydro_32"/>
</dbReference>
<comment type="similarity">
    <text evidence="1 4">Belongs to the glycosyl hydrolase 32 family.</text>
</comment>
<dbReference type="InterPro" id="IPR023296">
    <property type="entry name" value="Glyco_hydro_beta-prop_sf"/>
</dbReference>
<dbReference type="EMBL" id="VMRJ01000001">
    <property type="protein sequence ID" value="TVT43016.1"/>
    <property type="molecule type" value="Genomic_DNA"/>
</dbReference>
<evidence type="ECO:0000256" key="1">
    <source>
        <dbReference type="ARBA" id="ARBA00009902"/>
    </source>
</evidence>
<keyword evidence="6" id="KW-0732">Signal</keyword>
<keyword evidence="10" id="KW-1185">Reference proteome</keyword>
<dbReference type="InterPro" id="IPR013189">
    <property type="entry name" value="Glyco_hydro_32_C"/>
</dbReference>
<evidence type="ECO:0000256" key="6">
    <source>
        <dbReference type="SAM" id="SignalP"/>
    </source>
</evidence>
<dbReference type="OrthoDB" id="9776657at2"/>
<sequence length="528" mass="57764">MPKKYLALALATLAACQSAPSHPETTSQTPASAATSPSAKPAAYQEPYRPQFHFSPKENWMNDPNGLMYENGTYHLFFQQNPTAPVAGNIHWGHATSTDLVHWQQQPTALAPDSLGLIFSGSAVLDAQNTSGLGQPGRPAMVALYTSHSEKKEKLGRQDVENQSLAYSLDHGQTWTKYAQNPVLKNQGSRDFRDPKVNWYAPGKKWLMALSAHDHIEFYSSKNLLAWTKESDFGRTLGGHGGVWECPDLIQVPDEQGKLHDVLIVNMNPGGPNGGSATQYFVGSFDGKTFRATQPGTHWLDYGPDNYAGVTWTNLPAGSPVTLIGWMSNWNYGQQVPTNPWRSAMTVPRTLRLRSAAGQLELASQPIAGLAKLYDQPVTLSNVAVNGRYDLGKQLKTRTGRFRLNFTVPKAQTWSVVLGNDRDERLTIGYDHAKKEYYLDRSKSGNIAFAPADKGFAQVARAPRLATGPTQEITLLVDAASVELFADGGLTCMTGIFFPSEPMTELVALQAESALTLPRVELAGMKSI</sequence>
<dbReference type="PROSITE" id="PS51257">
    <property type="entry name" value="PROKAR_LIPOPROTEIN"/>
    <property type="match status" value="1"/>
</dbReference>
<dbReference type="PROSITE" id="PS00609">
    <property type="entry name" value="GLYCOSYL_HYDROL_F32"/>
    <property type="match status" value="1"/>
</dbReference>
<dbReference type="GO" id="GO:0005737">
    <property type="term" value="C:cytoplasm"/>
    <property type="evidence" value="ECO:0007669"/>
    <property type="project" value="TreeGrafter"/>
</dbReference>
<evidence type="ECO:0000313" key="9">
    <source>
        <dbReference type="EMBL" id="TVT43016.1"/>
    </source>
</evidence>
<evidence type="ECO:0000256" key="5">
    <source>
        <dbReference type="SAM" id="MobiDB-lite"/>
    </source>
</evidence>
<evidence type="ECO:0000256" key="4">
    <source>
        <dbReference type="RuleBase" id="RU362110"/>
    </source>
</evidence>
<protein>
    <submittedName>
        <fullName evidence="9">Glycoside hydrolase family 32 protein</fullName>
    </submittedName>
</protein>
<dbReference type="InterPro" id="IPR018053">
    <property type="entry name" value="Glyco_hydro_32_AS"/>
</dbReference>
<evidence type="ECO:0000256" key="3">
    <source>
        <dbReference type="ARBA" id="ARBA00023295"/>
    </source>
</evidence>
<feature type="compositionally biased region" description="Low complexity" evidence="5">
    <location>
        <begin position="23"/>
        <end position="42"/>
    </location>
</feature>
<feature type="domain" description="Glycosyl hydrolase family 32 C-terminal" evidence="8">
    <location>
        <begin position="372"/>
        <end position="508"/>
    </location>
</feature>
<dbReference type="AlphaFoldDB" id="A0A558C2R5"/>
<proteinExistence type="inferred from homology"/>
<dbReference type="Gene3D" id="2.60.120.560">
    <property type="entry name" value="Exo-inulinase, domain 1"/>
    <property type="match status" value="1"/>
</dbReference>
<accession>A0A558C2R5</accession>
<dbReference type="SUPFAM" id="SSF75005">
    <property type="entry name" value="Arabinanase/levansucrase/invertase"/>
    <property type="match status" value="1"/>
</dbReference>
<feature type="chain" id="PRO_5035318301" evidence="6">
    <location>
        <begin position="24"/>
        <end position="528"/>
    </location>
</feature>
<dbReference type="InterPro" id="IPR013148">
    <property type="entry name" value="Glyco_hydro_32_N"/>
</dbReference>
<dbReference type="Pfam" id="PF08244">
    <property type="entry name" value="Glyco_hydro_32C"/>
    <property type="match status" value="1"/>
</dbReference>
<dbReference type="RefSeq" id="WP_144843999.1">
    <property type="nucleotide sequence ID" value="NZ_VMRJ01000001.1"/>
</dbReference>
<organism evidence="9 10">
    <name type="scientific">Hymenobacter setariae</name>
    <dbReference type="NCBI Taxonomy" id="2594794"/>
    <lineage>
        <taxon>Bacteria</taxon>
        <taxon>Pseudomonadati</taxon>
        <taxon>Bacteroidota</taxon>
        <taxon>Cytophagia</taxon>
        <taxon>Cytophagales</taxon>
        <taxon>Hymenobacteraceae</taxon>
        <taxon>Hymenobacter</taxon>
    </lineage>
</organism>
<gene>
    <name evidence="9" type="ORF">FNT36_02685</name>
</gene>
<dbReference type="GO" id="GO:0005987">
    <property type="term" value="P:sucrose catabolic process"/>
    <property type="evidence" value="ECO:0007669"/>
    <property type="project" value="TreeGrafter"/>
</dbReference>
<evidence type="ECO:0000259" key="8">
    <source>
        <dbReference type="Pfam" id="PF08244"/>
    </source>
</evidence>
<dbReference type="SMART" id="SM00640">
    <property type="entry name" value="Glyco_32"/>
    <property type="match status" value="1"/>
</dbReference>
<feature type="region of interest" description="Disordered" evidence="5">
    <location>
        <begin position="20"/>
        <end position="42"/>
    </location>
</feature>
<feature type="signal peptide" evidence="6">
    <location>
        <begin position="1"/>
        <end position="23"/>
    </location>
</feature>
<evidence type="ECO:0000259" key="7">
    <source>
        <dbReference type="Pfam" id="PF00251"/>
    </source>
</evidence>
<dbReference type="Gene3D" id="2.115.10.20">
    <property type="entry name" value="Glycosyl hydrolase domain, family 43"/>
    <property type="match status" value="1"/>
</dbReference>
<evidence type="ECO:0000313" key="10">
    <source>
        <dbReference type="Proteomes" id="UP000317624"/>
    </source>
</evidence>
<dbReference type="SUPFAM" id="SSF49899">
    <property type="entry name" value="Concanavalin A-like lectins/glucanases"/>
    <property type="match status" value="1"/>
</dbReference>
<keyword evidence="3 4" id="KW-0326">Glycosidase</keyword>
<dbReference type="Pfam" id="PF00251">
    <property type="entry name" value="Glyco_hydro_32N"/>
    <property type="match status" value="1"/>
</dbReference>